<evidence type="ECO:0000313" key="3">
    <source>
        <dbReference type="EMBL" id="GAA4397779.1"/>
    </source>
</evidence>
<dbReference type="InterPro" id="IPR029058">
    <property type="entry name" value="AB_hydrolase_fold"/>
</dbReference>
<dbReference type="PANTHER" id="PTHR48098:SF1">
    <property type="entry name" value="DIACYLGLYCEROL ACYLTRANSFERASE_MYCOLYLTRANSFERASE AG85A"/>
    <property type="match status" value="1"/>
</dbReference>
<dbReference type="CDD" id="cd11294">
    <property type="entry name" value="E_set_Esterase_like_N"/>
    <property type="match status" value="1"/>
</dbReference>
<feature type="domain" description="Glycoside hydrolase family 13 N-terminal" evidence="2">
    <location>
        <begin position="41"/>
        <end position="98"/>
    </location>
</feature>
<dbReference type="InterPro" id="IPR000801">
    <property type="entry name" value="Esterase-like"/>
</dbReference>
<dbReference type="PANTHER" id="PTHR48098">
    <property type="entry name" value="ENTEROCHELIN ESTERASE-RELATED"/>
    <property type="match status" value="1"/>
</dbReference>
<evidence type="ECO:0000259" key="2">
    <source>
        <dbReference type="Pfam" id="PF02922"/>
    </source>
</evidence>
<dbReference type="SUPFAM" id="SSF81296">
    <property type="entry name" value="E set domains"/>
    <property type="match status" value="1"/>
</dbReference>
<keyword evidence="1" id="KW-0732">Signal</keyword>
<dbReference type="GO" id="GO:0016787">
    <property type="term" value="F:hydrolase activity"/>
    <property type="evidence" value="ECO:0007669"/>
    <property type="project" value="UniProtKB-KW"/>
</dbReference>
<dbReference type="InterPro" id="IPR014756">
    <property type="entry name" value="Ig_E-set"/>
</dbReference>
<accession>A0ABP8JZ00</accession>
<proteinExistence type="predicted"/>
<keyword evidence="3" id="KW-0378">Hydrolase</keyword>
<dbReference type="EMBL" id="BAABHB010000001">
    <property type="protein sequence ID" value="GAA4397779.1"/>
    <property type="molecule type" value="Genomic_DNA"/>
</dbReference>
<evidence type="ECO:0000313" key="4">
    <source>
        <dbReference type="Proteomes" id="UP001500936"/>
    </source>
</evidence>
<keyword evidence="4" id="KW-1185">Reference proteome</keyword>
<reference evidence="4" key="1">
    <citation type="journal article" date="2019" name="Int. J. Syst. Evol. Microbiol.">
        <title>The Global Catalogue of Microorganisms (GCM) 10K type strain sequencing project: providing services to taxonomists for standard genome sequencing and annotation.</title>
        <authorList>
            <consortium name="The Broad Institute Genomics Platform"/>
            <consortium name="The Broad Institute Genome Sequencing Center for Infectious Disease"/>
            <person name="Wu L."/>
            <person name="Ma J."/>
        </authorList>
    </citation>
    <scope>NUCLEOTIDE SEQUENCE [LARGE SCALE GENOMIC DNA]</scope>
    <source>
        <strain evidence="4">JCM 17925</strain>
    </source>
</reference>
<gene>
    <name evidence="3" type="ORF">GCM10023187_07600</name>
</gene>
<dbReference type="Pfam" id="PF00756">
    <property type="entry name" value="Esterase"/>
    <property type="match status" value="1"/>
</dbReference>
<dbReference type="Proteomes" id="UP001500936">
    <property type="component" value="Unassembled WGS sequence"/>
</dbReference>
<organism evidence="3 4">
    <name type="scientific">Nibrella viscosa</name>
    <dbReference type="NCBI Taxonomy" id="1084524"/>
    <lineage>
        <taxon>Bacteria</taxon>
        <taxon>Pseudomonadati</taxon>
        <taxon>Bacteroidota</taxon>
        <taxon>Cytophagia</taxon>
        <taxon>Cytophagales</taxon>
        <taxon>Spirosomataceae</taxon>
        <taxon>Nibrella</taxon>
    </lineage>
</organism>
<dbReference type="InterPro" id="IPR004193">
    <property type="entry name" value="Glyco_hydro_13_N"/>
</dbReference>
<dbReference type="Gene3D" id="3.40.50.1820">
    <property type="entry name" value="alpha/beta hydrolase"/>
    <property type="match status" value="1"/>
</dbReference>
<protein>
    <submittedName>
        <fullName evidence="3">Alpha/beta hydrolase-fold protein</fullName>
    </submittedName>
</protein>
<dbReference type="SUPFAM" id="SSF53474">
    <property type="entry name" value="alpha/beta-Hydrolases"/>
    <property type="match status" value="1"/>
</dbReference>
<feature type="chain" id="PRO_5046576769" evidence="1">
    <location>
        <begin position="27"/>
        <end position="377"/>
    </location>
</feature>
<name>A0ABP8JZ00_9BACT</name>
<dbReference type="Gene3D" id="2.60.40.10">
    <property type="entry name" value="Immunoglobulins"/>
    <property type="match status" value="1"/>
</dbReference>
<sequence length="377" mass="42085">MTMSNPLPLRFWLVSLLLCLSRLALAQPPGGPTVVSPQVHPDNTVTFRYLAPNAKDVKLNAQFEKSPLPMTKDAQGVWSVTTGPVKPDMYPYSFQVDGISVADPRNPAIFPNEGFQNSLVDITGTTPLVHTIRNVPHGTVSYRYYTSPELGQRPVVVYTPPGYETDTKTAYPVLYLLHGTTDLEETWTKVGRANIILDNLIAEGKAKPMIIVMPYGRAYPVISKSSGSLRNWDNLQAFKKDFLGNLMPFVEQNYRVKKDKDSRAIAGFSGGGGETLYLGLNNPDLFSWVCGFAPGMLKEEFDRNNATAFANPAQTNQRLKLFWIGVGKEDMLYPVINDYLKVLDEKKIKHETLISDGGHTWMNCKLYLSTIAQKLFQ</sequence>
<comment type="caution">
    <text evidence="3">The sequence shown here is derived from an EMBL/GenBank/DDBJ whole genome shotgun (WGS) entry which is preliminary data.</text>
</comment>
<dbReference type="InterPro" id="IPR013783">
    <property type="entry name" value="Ig-like_fold"/>
</dbReference>
<dbReference type="InterPro" id="IPR050583">
    <property type="entry name" value="Mycobacterial_A85_antigen"/>
</dbReference>
<evidence type="ECO:0000256" key="1">
    <source>
        <dbReference type="SAM" id="SignalP"/>
    </source>
</evidence>
<feature type="signal peptide" evidence="1">
    <location>
        <begin position="1"/>
        <end position="26"/>
    </location>
</feature>
<dbReference type="Pfam" id="PF02922">
    <property type="entry name" value="CBM_48"/>
    <property type="match status" value="1"/>
</dbReference>